<dbReference type="AlphaFoldDB" id="A0AAI8VZH0"/>
<name>A0AAI8VZH0_9PEZI</name>
<sequence length="118" mass="13316">MRIKHYQQAALFSIAASTLSLADPINPLLYSDFSNYSPIHRRELECPADFFSCENQGAVFKGTCCENGQSDLYRSGTCGHDNGGFVREQFVLLVPIHTDIVLEPSRMHISHERLLEEL</sequence>
<evidence type="ECO:0000313" key="1">
    <source>
        <dbReference type="EMBL" id="CAJ2513455.1"/>
    </source>
</evidence>
<protein>
    <submittedName>
        <fullName evidence="1">Uu.00g015740.m01.CDS01</fullName>
    </submittedName>
</protein>
<reference evidence="1" key="1">
    <citation type="submission" date="2023-10" db="EMBL/GenBank/DDBJ databases">
        <authorList>
            <person name="Hackl T."/>
        </authorList>
    </citation>
    <scope>NUCLEOTIDE SEQUENCE</scope>
</reference>
<dbReference type="Proteomes" id="UP001295740">
    <property type="component" value="Unassembled WGS sequence"/>
</dbReference>
<dbReference type="EMBL" id="CAUWAG010000020">
    <property type="protein sequence ID" value="CAJ2513455.1"/>
    <property type="molecule type" value="Genomic_DNA"/>
</dbReference>
<gene>
    <name evidence="1" type="ORF">KHLLAP_LOCUS13923</name>
</gene>
<accession>A0AAI8VZH0</accession>
<keyword evidence="2" id="KW-1185">Reference proteome</keyword>
<organism evidence="1 2">
    <name type="scientific">Anthostomella pinea</name>
    <dbReference type="NCBI Taxonomy" id="933095"/>
    <lineage>
        <taxon>Eukaryota</taxon>
        <taxon>Fungi</taxon>
        <taxon>Dikarya</taxon>
        <taxon>Ascomycota</taxon>
        <taxon>Pezizomycotina</taxon>
        <taxon>Sordariomycetes</taxon>
        <taxon>Xylariomycetidae</taxon>
        <taxon>Xylariales</taxon>
        <taxon>Xylariaceae</taxon>
        <taxon>Anthostomella</taxon>
    </lineage>
</organism>
<proteinExistence type="predicted"/>
<evidence type="ECO:0000313" key="2">
    <source>
        <dbReference type="Proteomes" id="UP001295740"/>
    </source>
</evidence>
<comment type="caution">
    <text evidence="1">The sequence shown here is derived from an EMBL/GenBank/DDBJ whole genome shotgun (WGS) entry which is preliminary data.</text>
</comment>